<dbReference type="EMBL" id="QXRZ01000003">
    <property type="protein sequence ID" value="RIL43285.1"/>
    <property type="molecule type" value="Genomic_DNA"/>
</dbReference>
<dbReference type="GO" id="GO:0008610">
    <property type="term" value="P:lipid biosynthetic process"/>
    <property type="evidence" value="ECO:0007669"/>
    <property type="project" value="UniProtKB-ARBA"/>
</dbReference>
<protein>
    <recommendedName>
        <fullName evidence="1">Condensation domain-containing protein</fullName>
    </recommendedName>
</protein>
<name>A0A418HPZ5_STAGA</name>
<dbReference type="InterPro" id="IPR023213">
    <property type="entry name" value="CAT-like_dom_sf"/>
</dbReference>
<dbReference type="GO" id="GO:0005737">
    <property type="term" value="C:cytoplasm"/>
    <property type="evidence" value="ECO:0007669"/>
    <property type="project" value="TreeGrafter"/>
</dbReference>
<evidence type="ECO:0000313" key="3">
    <source>
        <dbReference type="Proteomes" id="UP000283576"/>
    </source>
</evidence>
<accession>A0A418HPZ5</accession>
<dbReference type="GO" id="GO:0003824">
    <property type="term" value="F:catalytic activity"/>
    <property type="evidence" value="ECO:0007669"/>
    <property type="project" value="InterPro"/>
</dbReference>
<proteinExistence type="predicted"/>
<dbReference type="Pfam" id="PF00668">
    <property type="entry name" value="Condensation"/>
    <property type="match status" value="1"/>
</dbReference>
<dbReference type="InterPro" id="IPR001242">
    <property type="entry name" value="Condensation_dom"/>
</dbReference>
<dbReference type="GO" id="GO:0044550">
    <property type="term" value="P:secondary metabolite biosynthetic process"/>
    <property type="evidence" value="ECO:0007669"/>
    <property type="project" value="TreeGrafter"/>
</dbReference>
<dbReference type="GO" id="GO:0043041">
    <property type="term" value="P:amino acid activation for nonribosomal peptide biosynthetic process"/>
    <property type="evidence" value="ECO:0007669"/>
    <property type="project" value="TreeGrafter"/>
</dbReference>
<organism evidence="2 3">
    <name type="scientific">Staphylococcus gallinarum</name>
    <dbReference type="NCBI Taxonomy" id="1293"/>
    <lineage>
        <taxon>Bacteria</taxon>
        <taxon>Bacillati</taxon>
        <taxon>Bacillota</taxon>
        <taxon>Bacilli</taxon>
        <taxon>Bacillales</taxon>
        <taxon>Staphylococcaceae</taxon>
        <taxon>Staphylococcus</taxon>
    </lineage>
</organism>
<evidence type="ECO:0000313" key="2">
    <source>
        <dbReference type="EMBL" id="RIL43285.1"/>
    </source>
</evidence>
<dbReference type="PANTHER" id="PTHR45527:SF1">
    <property type="entry name" value="FATTY ACID SYNTHASE"/>
    <property type="match status" value="1"/>
</dbReference>
<sequence length="421" mass="49052">MKMYPLTIAQQNFLKREKIIENSSINNIAGLLKLGTKFNYEQINKAVNQLIFNHDSYRIQVTFKSGNAKQYIKAFEEIAYPYLDFYQDQLNFDTWINKKANTNIFDYNDKLYRFYILKLPDGQLGLLAIQNHLIGDGWSMPLSINYFITYLTNQDTTEIPKLSFVNAIEDEVKYLQSKKLEKDEIYWREKLNRQKQQISDKPHQLEHVNGQRRTINLSTVITEKINEFCLKNEISVSNLFTSIMFALIDKKAVTKINNIGISIHNRANKNEKFTTGNYAKSLPIIIESDQNFSLNEYIKKVKKEAFNILKHRKYPIDDLLSELNMGDNIIDCLISFQTASYSSEFIENGFSEKKLEVDAIGGPLEIQIFNKNNEDGYLLHYDYQSEVLSAHEIEQLHDNILKMLNELVIDTEQKLEGNSIL</sequence>
<dbReference type="GO" id="GO:0031177">
    <property type="term" value="F:phosphopantetheine binding"/>
    <property type="evidence" value="ECO:0007669"/>
    <property type="project" value="TreeGrafter"/>
</dbReference>
<dbReference type="Gene3D" id="3.30.559.30">
    <property type="entry name" value="Nonribosomal peptide synthetase, condensation domain"/>
    <property type="match status" value="1"/>
</dbReference>
<dbReference type="SUPFAM" id="SSF52777">
    <property type="entry name" value="CoA-dependent acyltransferases"/>
    <property type="match status" value="2"/>
</dbReference>
<gene>
    <name evidence="2" type="ORF">BUZ01_06625</name>
</gene>
<dbReference type="Proteomes" id="UP000283576">
    <property type="component" value="Unassembled WGS sequence"/>
</dbReference>
<comment type="caution">
    <text evidence="2">The sequence shown here is derived from an EMBL/GenBank/DDBJ whole genome shotgun (WGS) entry which is preliminary data.</text>
</comment>
<feature type="domain" description="Condensation" evidence="1">
    <location>
        <begin position="2"/>
        <end position="416"/>
    </location>
</feature>
<dbReference type="Gene3D" id="3.30.559.10">
    <property type="entry name" value="Chloramphenicol acetyltransferase-like domain"/>
    <property type="match status" value="1"/>
</dbReference>
<evidence type="ECO:0000259" key="1">
    <source>
        <dbReference type="Pfam" id="PF00668"/>
    </source>
</evidence>
<reference evidence="2 3" key="1">
    <citation type="journal article" date="2016" name="Front. Microbiol.">
        <title>Comprehensive Phylogenetic Analysis of Bovine Non-aureus Staphylococci Species Based on Whole-Genome Sequencing.</title>
        <authorList>
            <person name="Naushad S."/>
            <person name="Barkema H.W."/>
            <person name="Luby C."/>
            <person name="Condas L.A."/>
            <person name="Nobrega D.B."/>
            <person name="Carson D.A."/>
            <person name="De Buck J."/>
        </authorList>
    </citation>
    <scope>NUCLEOTIDE SEQUENCE [LARGE SCALE GENOMIC DNA]</scope>
    <source>
        <strain evidence="2 3">SNUC 1388</strain>
    </source>
</reference>
<dbReference type="PANTHER" id="PTHR45527">
    <property type="entry name" value="NONRIBOSOMAL PEPTIDE SYNTHETASE"/>
    <property type="match status" value="1"/>
</dbReference>
<dbReference type="AlphaFoldDB" id="A0A418HPZ5"/>